<comment type="caution">
    <text evidence="2">The sequence shown here is derived from an EMBL/GenBank/DDBJ whole genome shotgun (WGS) entry which is preliminary data.</text>
</comment>
<proteinExistence type="predicted"/>
<evidence type="ECO:0000256" key="1">
    <source>
        <dbReference type="SAM" id="MobiDB-lite"/>
    </source>
</evidence>
<keyword evidence="3" id="KW-1185">Reference proteome</keyword>
<protein>
    <submittedName>
        <fullName evidence="2">Uncharacterized protein</fullName>
    </submittedName>
</protein>
<evidence type="ECO:0000313" key="2">
    <source>
        <dbReference type="EMBL" id="MFD1049216.1"/>
    </source>
</evidence>
<gene>
    <name evidence="2" type="ORF">ACFQ1S_28615</name>
</gene>
<feature type="region of interest" description="Disordered" evidence="1">
    <location>
        <begin position="12"/>
        <end position="49"/>
    </location>
</feature>
<organism evidence="2 3">
    <name type="scientific">Kibdelosporangium lantanae</name>
    <dbReference type="NCBI Taxonomy" id="1497396"/>
    <lineage>
        <taxon>Bacteria</taxon>
        <taxon>Bacillati</taxon>
        <taxon>Actinomycetota</taxon>
        <taxon>Actinomycetes</taxon>
        <taxon>Pseudonocardiales</taxon>
        <taxon>Pseudonocardiaceae</taxon>
        <taxon>Kibdelosporangium</taxon>
    </lineage>
</organism>
<dbReference type="Proteomes" id="UP001597045">
    <property type="component" value="Unassembled WGS sequence"/>
</dbReference>
<name>A0ABW3MET5_9PSEU</name>
<dbReference type="EMBL" id="JBHTIS010002049">
    <property type="protein sequence ID" value="MFD1049216.1"/>
    <property type="molecule type" value="Genomic_DNA"/>
</dbReference>
<accession>A0ABW3MET5</accession>
<reference evidence="3" key="1">
    <citation type="journal article" date="2019" name="Int. J. Syst. Evol. Microbiol.">
        <title>The Global Catalogue of Microorganisms (GCM) 10K type strain sequencing project: providing services to taxonomists for standard genome sequencing and annotation.</title>
        <authorList>
            <consortium name="The Broad Institute Genomics Platform"/>
            <consortium name="The Broad Institute Genome Sequencing Center for Infectious Disease"/>
            <person name="Wu L."/>
            <person name="Ma J."/>
        </authorList>
    </citation>
    <scope>NUCLEOTIDE SEQUENCE [LARGE SCALE GENOMIC DNA]</scope>
    <source>
        <strain evidence="3">JCM 31486</strain>
    </source>
</reference>
<sequence>MPTAQLTVILQLTVEKDHAQTNGDQQPERRNDRNNQPGDMLRKVRTRHR</sequence>
<evidence type="ECO:0000313" key="3">
    <source>
        <dbReference type="Proteomes" id="UP001597045"/>
    </source>
</evidence>